<name>A0A9W6WSU9_9STRA</name>
<reference evidence="1" key="1">
    <citation type="submission" date="2023-04" db="EMBL/GenBank/DDBJ databases">
        <title>Phytophthora fragariaefolia NBRC 109709.</title>
        <authorList>
            <person name="Ichikawa N."/>
            <person name="Sato H."/>
            <person name="Tonouchi N."/>
        </authorList>
    </citation>
    <scope>NUCLEOTIDE SEQUENCE</scope>
    <source>
        <strain evidence="1">NBRC 109709</strain>
    </source>
</reference>
<dbReference type="OrthoDB" id="127318at2759"/>
<dbReference type="AlphaFoldDB" id="A0A9W6WSU9"/>
<sequence length="195" mass="22016">MVKLVASTDTYDLDYRAWIGSVHGTPVTVPANGQCLFLAFHATTTNTQTKKLTLRRATVAAADLVKQRVLDIVLAKLRYDVKLRLILPKEELQRMYPGEAPPATQEAAAAMLYIHFVKMREVSVGMSVPRTLWEGPTVLRVMAVYLREPVYVWLLSANKPPPISVHLRFWTEVTVRCIMATDEDMALFLLLWCGD</sequence>
<dbReference type="EMBL" id="BSXT01000014">
    <property type="protein sequence ID" value="GMF14862.1"/>
    <property type="molecule type" value="Genomic_DNA"/>
</dbReference>
<proteinExistence type="predicted"/>
<protein>
    <submittedName>
        <fullName evidence="1">Unnamed protein product</fullName>
    </submittedName>
</protein>
<gene>
    <name evidence="1" type="ORF">Pfra01_000021700</name>
</gene>
<keyword evidence="2" id="KW-1185">Reference proteome</keyword>
<accession>A0A9W6WSU9</accession>
<evidence type="ECO:0000313" key="1">
    <source>
        <dbReference type="EMBL" id="GMF14862.1"/>
    </source>
</evidence>
<comment type="caution">
    <text evidence="1">The sequence shown here is derived from an EMBL/GenBank/DDBJ whole genome shotgun (WGS) entry which is preliminary data.</text>
</comment>
<evidence type="ECO:0000313" key="2">
    <source>
        <dbReference type="Proteomes" id="UP001165121"/>
    </source>
</evidence>
<organism evidence="1 2">
    <name type="scientific">Phytophthora fragariaefolia</name>
    <dbReference type="NCBI Taxonomy" id="1490495"/>
    <lineage>
        <taxon>Eukaryota</taxon>
        <taxon>Sar</taxon>
        <taxon>Stramenopiles</taxon>
        <taxon>Oomycota</taxon>
        <taxon>Peronosporomycetes</taxon>
        <taxon>Peronosporales</taxon>
        <taxon>Peronosporaceae</taxon>
        <taxon>Phytophthora</taxon>
    </lineage>
</organism>
<dbReference type="Proteomes" id="UP001165121">
    <property type="component" value="Unassembled WGS sequence"/>
</dbReference>